<comment type="catalytic activity">
    <reaction evidence="14 15">
        <text>ATP + H2O = ADP + phosphate + H(+)</text>
        <dbReference type="Rhea" id="RHEA:13065"/>
        <dbReference type="ChEBI" id="CHEBI:15377"/>
        <dbReference type="ChEBI" id="CHEBI:15378"/>
        <dbReference type="ChEBI" id="CHEBI:30616"/>
        <dbReference type="ChEBI" id="CHEBI:43474"/>
        <dbReference type="ChEBI" id="CHEBI:456216"/>
        <dbReference type="EC" id="5.6.2.4"/>
    </reaction>
</comment>
<evidence type="ECO:0000256" key="17">
    <source>
        <dbReference type="SAM" id="Coils"/>
    </source>
</evidence>
<dbReference type="Gene3D" id="3.90.320.10">
    <property type="match status" value="1"/>
</dbReference>
<comment type="catalytic activity">
    <reaction evidence="15">
        <text>Exonucleolytic cleavage (in the presence of ATP) in either 5'- to 3'- or 3'- to 5'-direction to yield 5'-phosphooligonucleotides.</text>
        <dbReference type="EC" id="3.1.11.5"/>
    </reaction>
</comment>
<feature type="region of interest" description="DNA-binding and helicase activity, interacts with RecC" evidence="15">
    <location>
        <begin position="1"/>
        <end position="910"/>
    </location>
</feature>
<evidence type="ECO:0000256" key="8">
    <source>
        <dbReference type="ARBA" id="ARBA00022840"/>
    </source>
</evidence>
<gene>
    <name evidence="15 21" type="primary">recB</name>
    <name evidence="21" type="ORF">GCM10009104_12720</name>
</gene>
<evidence type="ECO:0000256" key="10">
    <source>
        <dbReference type="ARBA" id="ARBA00023125"/>
    </source>
</evidence>
<dbReference type="InterPro" id="IPR014017">
    <property type="entry name" value="DNA_helicase_UvrD-like_C"/>
</dbReference>
<dbReference type="Proteomes" id="UP001499915">
    <property type="component" value="Unassembled WGS sequence"/>
</dbReference>
<evidence type="ECO:0000256" key="13">
    <source>
        <dbReference type="ARBA" id="ARBA00034617"/>
    </source>
</evidence>
<comment type="similarity">
    <text evidence="15">Belongs to the helicase family. UvrD subfamily.</text>
</comment>
<dbReference type="InterPro" id="IPR011335">
    <property type="entry name" value="Restrct_endonuc-II-like"/>
</dbReference>
<comment type="miscellaneous">
    <text evidence="15">In the RecBCD complex, RecB has a slow 3'-5' helicase, an exonuclease activity and loads RecA onto ssDNA, RecD has a fast 5'-3' helicase activity, while RecC stimulates the ATPase and processivity of the RecB helicase and contributes to recognition of the Chi site.</text>
</comment>
<dbReference type="Pfam" id="PF00580">
    <property type="entry name" value="UvrD-helicase"/>
    <property type="match status" value="1"/>
</dbReference>
<evidence type="ECO:0000256" key="11">
    <source>
        <dbReference type="ARBA" id="ARBA00023204"/>
    </source>
</evidence>
<evidence type="ECO:0000256" key="3">
    <source>
        <dbReference type="ARBA" id="ARBA00022741"/>
    </source>
</evidence>
<dbReference type="Gene3D" id="1.10.3170.10">
    <property type="entry name" value="Recbcd, chain B, domain 2"/>
    <property type="match status" value="1"/>
</dbReference>
<dbReference type="PROSITE" id="PS51198">
    <property type="entry name" value="UVRD_HELICASE_ATP_BIND"/>
    <property type="match status" value="1"/>
</dbReference>
<dbReference type="HAMAP" id="MF_01485">
    <property type="entry name" value="RecB"/>
    <property type="match status" value="1"/>
</dbReference>
<comment type="domain">
    <text evidence="15">The C-terminal domain has nuclease activity and interacts with RecD. It interacts with RecA, facilitating its loading onto ssDNA.</text>
</comment>
<keyword evidence="8 15" id="KW-0067">ATP-binding</keyword>
<dbReference type="InterPro" id="IPR011604">
    <property type="entry name" value="PDDEXK-like_dom_sf"/>
</dbReference>
<keyword evidence="6 15" id="KW-0347">Helicase</keyword>
<keyword evidence="1 15" id="KW-0540">Nuclease</keyword>
<feature type="binding site" evidence="15">
    <location>
        <position position="1027"/>
    </location>
    <ligand>
        <name>Mg(2+)</name>
        <dbReference type="ChEBI" id="CHEBI:18420"/>
    </ligand>
</feature>
<protein>
    <recommendedName>
        <fullName evidence="15">RecBCD enzyme subunit RecB</fullName>
        <ecNumber evidence="15">3.1.11.5</ecNumber>
        <ecNumber evidence="15">5.6.2.4</ecNumber>
    </recommendedName>
    <alternativeName>
        <fullName evidence="15">DNA 3'-5' helicase subunit RecB</fullName>
    </alternativeName>
    <alternativeName>
        <fullName evidence="15">Exonuclease V subunit RecB</fullName>
        <shortName evidence="15">ExoV subunit RecB</shortName>
    </alternativeName>
    <alternativeName>
        <fullName evidence="15">Helicase/nuclease RecBCD subunit RecB</fullName>
    </alternativeName>
</protein>
<accession>A0ABP3TDP8</accession>
<keyword evidence="7 15" id="KW-0269">Exonuclease</keyword>
<comment type="subunit">
    <text evidence="15">Heterotrimer of RecB, RecC and RecD. All subunits contribute to DNA-binding. Interacts with RecA.</text>
</comment>
<dbReference type="SUPFAM" id="SSF52980">
    <property type="entry name" value="Restriction endonuclease-like"/>
    <property type="match status" value="1"/>
</dbReference>
<evidence type="ECO:0000256" key="18">
    <source>
        <dbReference type="SAM" id="MobiDB-lite"/>
    </source>
</evidence>
<dbReference type="CDD" id="cd22352">
    <property type="entry name" value="RecB_C-like"/>
    <property type="match status" value="1"/>
</dbReference>
<evidence type="ECO:0000256" key="5">
    <source>
        <dbReference type="ARBA" id="ARBA00022801"/>
    </source>
</evidence>
<evidence type="ECO:0000256" key="4">
    <source>
        <dbReference type="ARBA" id="ARBA00022763"/>
    </source>
</evidence>
<comment type="function">
    <text evidence="15">A helicase/nuclease that prepares dsDNA breaks (DSB) for recombinational DNA repair. Binds to DSBs and unwinds DNA via a highly rapid and processive ATP-dependent bidirectional helicase activity. Unwinds dsDNA until it encounters a Chi (crossover hotspot instigator) sequence from the 3' direction. Cuts ssDNA a few nucleotides 3' to the Chi site. The properties and activities of the enzyme are changed at Chi. The Chi-altered holoenzyme produces a long 3'-ssDNA overhang and facilitates RecA-binding to the ssDNA for homologous DNA recombination and repair. Holoenzyme degrades any linearized DNA that is unable to undergo homologous recombination. In the holoenzyme this subunit contributes ATPase, 3'-5' helicase, exonuclease activity and loads RecA onto ssDNA.</text>
</comment>
<keyword evidence="5 15" id="KW-0378">Hydrolase</keyword>
<dbReference type="PANTHER" id="PTHR11070:SF23">
    <property type="entry name" value="RECBCD ENZYME SUBUNIT RECB"/>
    <property type="match status" value="1"/>
</dbReference>
<dbReference type="EC" id="3.1.11.5" evidence="15"/>
<comment type="cofactor">
    <cofactor evidence="15">
        <name>Mg(2+)</name>
        <dbReference type="ChEBI" id="CHEBI:18420"/>
    </cofactor>
    <text evidence="15">Binds 1 Mg(2+) ion per subunit.</text>
</comment>
<dbReference type="InterPro" id="IPR038726">
    <property type="entry name" value="PDDEXK_AddAB-type"/>
</dbReference>
<organism evidence="21 22">
    <name type="scientific">Marinobacterium maritimum</name>
    <dbReference type="NCBI Taxonomy" id="500162"/>
    <lineage>
        <taxon>Bacteria</taxon>
        <taxon>Pseudomonadati</taxon>
        <taxon>Pseudomonadota</taxon>
        <taxon>Gammaproteobacteria</taxon>
        <taxon>Oceanospirillales</taxon>
        <taxon>Oceanospirillaceae</taxon>
        <taxon>Marinobacterium</taxon>
    </lineage>
</organism>
<dbReference type="EC" id="5.6.2.4" evidence="15"/>
<feature type="coiled-coil region" evidence="17">
    <location>
        <begin position="686"/>
        <end position="713"/>
    </location>
</feature>
<comment type="catalytic activity">
    <reaction evidence="13 15">
        <text>Couples ATP hydrolysis with the unwinding of duplex DNA by translocating in the 3'-5' direction.</text>
        <dbReference type="EC" id="5.6.2.4"/>
    </reaction>
</comment>
<keyword evidence="22" id="KW-1185">Reference proteome</keyword>
<dbReference type="NCBIfam" id="TIGR00609">
    <property type="entry name" value="recB"/>
    <property type="match status" value="1"/>
</dbReference>
<evidence type="ECO:0000256" key="14">
    <source>
        <dbReference type="ARBA" id="ARBA00048988"/>
    </source>
</evidence>
<evidence type="ECO:0000259" key="20">
    <source>
        <dbReference type="PROSITE" id="PS51217"/>
    </source>
</evidence>
<evidence type="ECO:0000256" key="1">
    <source>
        <dbReference type="ARBA" id="ARBA00022722"/>
    </source>
</evidence>
<dbReference type="InterPro" id="IPR027417">
    <property type="entry name" value="P-loop_NTPase"/>
</dbReference>
<keyword evidence="3 15" id="KW-0547">Nucleotide-binding</keyword>
<proteinExistence type="inferred from homology"/>
<dbReference type="Gene3D" id="3.40.50.300">
    <property type="entry name" value="P-loop containing nucleotide triphosphate hydrolases"/>
    <property type="match status" value="2"/>
</dbReference>
<feature type="binding site" evidence="15">
    <location>
        <position position="1161"/>
    </location>
    <ligand>
        <name>Mg(2+)</name>
        <dbReference type="ChEBI" id="CHEBI:18420"/>
    </ligand>
</feature>
<evidence type="ECO:0000256" key="6">
    <source>
        <dbReference type="ARBA" id="ARBA00022806"/>
    </source>
</evidence>
<feature type="compositionally biased region" description="Basic and acidic residues" evidence="18">
    <location>
        <begin position="991"/>
        <end position="1000"/>
    </location>
</feature>
<evidence type="ECO:0000313" key="21">
    <source>
        <dbReference type="EMBL" id="GAA0688087.1"/>
    </source>
</evidence>
<comment type="domain">
    <text evidence="15">The N-terminal DNA-binding domain is a ssDNA-dependent ATPase and has ATP-dependent 3'-5' helicase function. This domain interacts with RecC.</text>
</comment>
<keyword evidence="4 15" id="KW-0227">DNA damage</keyword>
<feature type="domain" description="UvrD-like helicase C-terminal" evidence="20">
    <location>
        <begin position="497"/>
        <end position="804"/>
    </location>
</feature>
<feature type="binding site" evidence="16">
    <location>
        <begin position="38"/>
        <end position="45"/>
    </location>
    <ligand>
        <name>ATP</name>
        <dbReference type="ChEBI" id="CHEBI:30616"/>
    </ligand>
</feature>
<name>A0ABP3TDP8_9GAMM</name>
<feature type="active site" description="For nuclease activity" evidence="15">
    <location>
        <position position="1161"/>
    </location>
</feature>
<keyword evidence="9 15" id="KW-0460">Magnesium</keyword>
<evidence type="ECO:0000256" key="15">
    <source>
        <dbReference type="HAMAP-Rule" id="MF_01485"/>
    </source>
</evidence>
<keyword evidence="12 15" id="KW-0413">Isomerase</keyword>
<comment type="caution">
    <text evidence="21">The sequence shown here is derived from an EMBL/GenBank/DDBJ whole genome shotgun (WGS) entry which is preliminary data.</text>
</comment>
<evidence type="ECO:0000256" key="9">
    <source>
        <dbReference type="ARBA" id="ARBA00022842"/>
    </source>
</evidence>
<keyword evidence="11 15" id="KW-0234">DNA repair</keyword>
<dbReference type="PROSITE" id="PS51217">
    <property type="entry name" value="UVRD_HELICASE_CTER"/>
    <property type="match status" value="1"/>
</dbReference>
<evidence type="ECO:0000256" key="7">
    <source>
        <dbReference type="ARBA" id="ARBA00022839"/>
    </source>
</evidence>
<dbReference type="Gene3D" id="1.10.486.10">
    <property type="entry name" value="PCRA, domain 4"/>
    <property type="match status" value="1"/>
</dbReference>
<keyword evidence="10 15" id="KW-0238">DNA-binding</keyword>
<dbReference type="Pfam" id="PF12705">
    <property type="entry name" value="PDDEXK_1"/>
    <property type="match status" value="1"/>
</dbReference>
<dbReference type="EMBL" id="BAAAET010000002">
    <property type="protein sequence ID" value="GAA0688087.1"/>
    <property type="molecule type" value="Genomic_DNA"/>
</dbReference>
<feature type="region of interest" description="Nuclease activity, interacts with RecD and RecA" evidence="15">
    <location>
        <begin position="958"/>
        <end position="1266"/>
    </location>
</feature>
<dbReference type="Pfam" id="PF13361">
    <property type="entry name" value="UvrD_C"/>
    <property type="match status" value="1"/>
</dbReference>
<dbReference type="InterPro" id="IPR000212">
    <property type="entry name" value="DNA_helicase_UvrD/REP"/>
</dbReference>
<dbReference type="InterPro" id="IPR004586">
    <property type="entry name" value="RecB"/>
</dbReference>
<dbReference type="InterPro" id="IPR014016">
    <property type="entry name" value="UvrD-like_ATP-bd"/>
</dbReference>
<evidence type="ECO:0000256" key="2">
    <source>
        <dbReference type="ARBA" id="ARBA00022723"/>
    </source>
</evidence>
<keyword evidence="17" id="KW-0175">Coiled coil</keyword>
<evidence type="ECO:0000259" key="19">
    <source>
        <dbReference type="PROSITE" id="PS51198"/>
    </source>
</evidence>
<evidence type="ECO:0000256" key="12">
    <source>
        <dbReference type="ARBA" id="ARBA00023235"/>
    </source>
</evidence>
<reference evidence="22" key="1">
    <citation type="journal article" date="2019" name="Int. J. Syst. Evol. Microbiol.">
        <title>The Global Catalogue of Microorganisms (GCM) 10K type strain sequencing project: providing services to taxonomists for standard genome sequencing and annotation.</title>
        <authorList>
            <consortium name="The Broad Institute Genomics Platform"/>
            <consortium name="The Broad Institute Genome Sequencing Center for Infectious Disease"/>
            <person name="Wu L."/>
            <person name="Ma J."/>
        </authorList>
    </citation>
    <scope>NUCLEOTIDE SEQUENCE [LARGE SCALE GENOMIC DNA]</scope>
    <source>
        <strain evidence="22">JCM 15134</strain>
    </source>
</reference>
<feature type="binding site" evidence="15">
    <location>
        <position position="1148"/>
    </location>
    <ligand>
        <name>Mg(2+)</name>
        <dbReference type="ChEBI" id="CHEBI:18420"/>
    </ligand>
</feature>
<dbReference type="RefSeq" id="WP_343804026.1">
    <property type="nucleotide sequence ID" value="NZ_BAAAET010000002.1"/>
</dbReference>
<dbReference type="SUPFAM" id="SSF52540">
    <property type="entry name" value="P-loop containing nucleoside triphosphate hydrolases"/>
    <property type="match status" value="1"/>
</dbReference>
<sequence length="1266" mass="141461">MSALISNTQTSNTLSPNTYPEALNPLTFPLHGQRLIEASAGTGKTFTIAALYVRLVLGHGDSESGFGRPLLPPDILVVTFTNAATRELRDRIRSRLAEASLVFRGKVKPDPFLQQLLDEPDYVDAEARALAARKLEQAAEWMDEAAVYTIHSWSQRMLTQHAFDTGSLFQQQLEQDDSELLAEMARDYWRSWCYALSPAAAEALSDLASDPDSLLHTVRPLLHPGEQEVRYQGEVVAQMLSPADYAAQLDRWLPQKEQLEQQARALWSAERETIETLLIEAAQTKVLNNQSYRPASLPDKLAEMAAWAEGASLAADKLEHFGLAKLSAKTAKAKQDQTPGHPVFDQLQQLVDYLEGKPPVQPVQLHAARWIQQRFARCRERAATLGFNDMLLRLDEALQGEGGEHLATTIRRQYPVALIDEFQDTDPLQYRIFSRVYQSVQPDDCLAETQASALLMIGDPKQAIYAFRGADIHTYLQAREDTAGRHYTLGRNFRSSSALVEAVNRLFEQAESSQPAGAFRFARDGDNPLPFIPVEANGRKEVFEVDGTRPAALNHWLLSDDEADGVAVGDYRQLMAEHSASEICRLLTLAQQQRAGFRNAEGQLQPLKPSDIAILVRSGSEAKVIREALERRAVRSVYLSDQASVYASAEAEDLWRWLRACAEPEQADRLHGALATATLDLGYATLEQLTRDEQRWEQEVERFRQLREIWQRQGVLPMVRHLLDGFELPARLLQQTGGERVLTNLLHLAELLQSASSQLEGELALIRYFQEQILDSNNGSDEHIMRLESDADLVQVVTIHKSKGLEYPLVFLPFICNYREVTADNGSYRYQTDEGSVLELDSSDQTAKKAADAERLQEDLRLLYVALTRPVHACWLGVAAIKRNRSLSVHKSAFGQLLGCADKTDTVTLKSLLQPLVSDGVIEVGAPPLVEVALLPAATAAQALAPARSCERPVAGERWWIASYSAIAQLQGQIELEAPAEPEPSETPSEETARESRDETAAGSTVVEFDYDPHHFWKGPQAGTFLHGVLEWAADEGFDQVAMDERLRQDYLAPRCQRREWQPWLPVLDIWLEQLLSTPLPLSGPLPEGAVPLAGLSEYQAELEFWFEVAEVPVAKLDRLISRQVLPGQPRPRLAPQQLGGMLKGFIDLVFEHEGRYWVADYKSNWLGPDDSHYSAAAMQKAVLEKRYDVQYVLYLLALHRLLKARLPGYADDPISGYEQHVGGALYLFLRGINEPGHHGCCIDRPEAELIESLDRLLAGEEVAHG</sequence>
<feature type="region of interest" description="Disordered" evidence="18">
    <location>
        <begin position="979"/>
        <end position="1002"/>
    </location>
</feature>
<keyword evidence="2 15" id="KW-0479">Metal-binding</keyword>
<feature type="domain" description="UvrD-like helicase ATP-binding" evidence="19">
    <location>
        <begin position="17"/>
        <end position="496"/>
    </location>
</feature>
<dbReference type="PANTHER" id="PTHR11070">
    <property type="entry name" value="UVRD / RECB / PCRA DNA HELICASE FAMILY MEMBER"/>
    <property type="match status" value="1"/>
</dbReference>
<evidence type="ECO:0000313" key="22">
    <source>
        <dbReference type="Proteomes" id="UP001499915"/>
    </source>
</evidence>
<evidence type="ECO:0000256" key="16">
    <source>
        <dbReference type="PROSITE-ProRule" id="PRU00560"/>
    </source>
</evidence>